<dbReference type="HAMAP" id="MF_00267">
    <property type="entry name" value="MinC"/>
    <property type="match status" value="1"/>
</dbReference>
<evidence type="ECO:0000256" key="6">
    <source>
        <dbReference type="HAMAP-Rule" id="MF_00267"/>
    </source>
</evidence>
<comment type="function">
    <text evidence="5 6">Cell division inhibitor that blocks the formation of polar Z ring septums. Rapidly oscillates between the poles of the cell to destabilize FtsZ filaments that have formed before they mature into polar Z rings. Prevents FtsZ polymerization.</text>
</comment>
<dbReference type="Proteomes" id="UP000254209">
    <property type="component" value="Unassembled WGS sequence"/>
</dbReference>
<evidence type="ECO:0000313" key="10">
    <source>
        <dbReference type="Proteomes" id="UP000254209"/>
    </source>
</evidence>
<dbReference type="OrthoDB" id="9794530at2"/>
<evidence type="ECO:0000256" key="4">
    <source>
        <dbReference type="ARBA" id="ARBA00023306"/>
    </source>
</evidence>
<keyword evidence="10" id="KW-1185">Reference proteome</keyword>
<dbReference type="GO" id="GO:0000917">
    <property type="term" value="P:division septum assembly"/>
    <property type="evidence" value="ECO:0007669"/>
    <property type="project" value="UniProtKB-KW"/>
</dbReference>
<organism evidence="9 10">
    <name type="scientific">Alysiella crassa</name>
    <dbReference type="NCBI Taxonomy" id="153491"/>
    <lineage>
        <taxon>Bacteria</taxon>
        <taxon>Pseudomonadati</taxon>
        <taxon>Pseudomonadota</taxon>
        <taxon>Betaproteobacteria</taxon>
        <taxon>Neisseriales</taxon>
        <taxon>Neisseriaceae</taxon>
        <taxon>Alysiella</taxon>
    </lineage>
</organism>
<feature type="region of interest" description="Disordered" evidence="7">
    <location>
        <begin position="105"/>
        <end position="187"/>
    </location>
</feature>
<feature type="compositionally biased region" description="Low complexity" evidence="7">
    <location>
        <begin position="118"/>
        <end position="136"/>
    </location>
</feature>
<dbReference type="InterPro" id="IPR005526">
    <property type="entry name" value="Septum_form_inhib_MinC_C"/>
</dbReference>
<dbReference type="PANTHER" id="PTHR34108:SF1">
    <property type="entry name" value="SEPTUM SITE-DETERMINING PROTEIN MINC"/>
    <property type="match status" value="1"/>
</dbReference>
<dbReference type="GO" id="GO:0000902">
    <property type="term" value="P:cell morphogenesis"/>
    <property type="evidence" value="ECO:0007669"/>
    <property type="project" value="InterPro"/>
</dbReference>
<dbReference type="Gene3D" id="3.30.70.260">
    <property type="match status" value="1"/>
</dbReference>
<gene>
    <name evidence="6 9" type="primary">minC</name>
    <name evidence="9" type="ORF">NCTC10283_00133</name>
</gene>
<dbReference type="EMBL" id="UFSO01000002">
    <property type="protein sequence ID" value="SSY70069.1"/>
    <property type="molecule type" value="Genomic_DNA"/>
</dbReference>
<evidence type="ECO:0000256" key="7">
    <source>
        <dbReference type="SAM" id="MobiDB-lite"/>
    </source>
</evidence>
<dbReference type="SUPFAM" id="SSF63848">
    <property type="entry name" value="Cell-division inhibitor MinC, C-terminal domain"/>
    <property type="match status" value="1"/>
</dbReference>
<dbReference type="InterPro" id="IPR013033">
    <property type="entry name" value="MinC"/>
</dbReference>
<keyword evidence="2 6" id="KW-0132">Cell division</keyword>
<dbReference type="NCBIfam" id="TIGR01222">
    <property type="entry name" value="minC"/>
    <property type="match status" value="1"/>
</dbReference>
<keyword evidence="3 6" id="KW-0717">Septation</keyword>
<evidence type="ECO:0000313" key="9">
    <source>
        <dbReference type="EMBL" id="SSY70069.1"/>
    </source>
</evidence>
<evidence type="ECO:0000256" key="2">
    <source>
        <dbReference type="ARBA" id="ARBA00022618"/>
    </source>
</evidence>
<reference evidence="9 10" key="1">
    <citation type="submission" date="2018-06" db="EMBL/GenBank/DDBJ databases">
        <authorList>
            <consortium name="Pathogen Informatics"/>
            <person name="Doyle S."/>
        </authorList>
    </citation>
    <scope>NUCLEOTIDE SEQUENCE [LARGE SCALE GENOMIC DNA]</scope>
    <source>
        <strain evidence="9 10">NCTC10283</strain>
    </source>
</reference>
<dbReference type="Gene3D" id="2.160.20.70">
    <property type="match status" value="1"/>
</dbReference>
<evidence type="ECO:0000256" key="5">
    <source>
        <dbReference type="ARBA" id="ARBA00025606"/>
    </source>
</evidence>
<dbReference type="AlphaFoldDB" id="A0A376BK28"/>
<accession>A0A376BK28</accession>
<sequence>MKPAFSVKSAHLDALSIQLQDHVLDNIRQTLQEQHSNYLKFKALPFILDAQQIEDGETLPLAEILALFAEHELKVIGLRHTDVAWENYAKTHNLVFFPEKIAPSASESAEKSDTPSSENTENTETVAENAQATENNGGQPENSAATEEDAADAFARELFGESDDDKQTDTPSAKSEAQTTEQDDDILANDNSAIKTVEMAKPAELVELSPEEAQKLAEANSTELTSEDGEAKGEIVSISEAKQTIVVSTPVRTGQQIYAEKADLIVLGIVSPGAEVIADGNIHIYAPLRGRALAGASGDRKARIFVQSMQAELVSIAGIYRTFEQKLPNHLAKQAVRIELQDDRLAISSIVAE</sequence>
<keyword evidence="4 6" id="KW-0131">Cell cycle</keyword>
<evidence type="ECO:0000259" key="8">
    <source>
        <dbReference type="Pfam" id="PF03775"/>
    </source>
</evidence>
<dbReference type="InterPro" id="IPR036145">
    <property type="entry name" value="MinC_C_sf"/>
</dbReference>
<dbReference type="Pfam" id="PF03775">
    <property type="entry name" value="MinC_C"/>
    <property type="match status" value="1"/>
</dbReference>
<name>A0A376BK28_9NEIS</name>
<comment type="similarity">
    <text evidence="1 6">Belongs to the MinC family.</text>
</comment>
<dbReference type="InterPro" id="IPR016098">
    <property type="entry name" value="CAP/MinC_C"/>
</dbReference>
<evidence type="ECO:0000256" key="3">
    <source>
        <dbReference type="ARBA" id="ARBA00023210"/>
    </source>
</evidence>
<dbReference type="GO" id="GO:1901891">
    <property type="term" value="P:regulation of cell septum assembly"/>
    <property type="evidence" value="ECO:0007669"/>
    <property type="project" value="InterPro"/>
</dbReference>
<comment type="subunit">
    <text evidence="6">Interacts with MinD and FtsZ.</text>
</comment>
<dbReference type="STRING" id="1120980.GCA_000745955_01040"/>
<protein>
    <recommendedName>
        <fullName evidence="6">Probable septum site-determining protein MinC</fullName>
    </recommendedName>
</protein>
<feature type="domain" description="Septum formation inhibitor MinC C-terminal" evidence="8">
    <location>
        <begin position="246"/>
        <end position="347"/>
    </location>
</feature>
<proteinExistence type="inferred from homology"/>
<dbReference type="PANTHER" id="PTHR34108">
    <property type="entry name" value="SEPTUM SITE-DETERMINING PROTEIN MINC"/>
    <property type="match status" value="1"/>
</dbReference>
<feature type="compositionally biased region" description="Polar residues" evidence="7">
    <location>
        <begin position="169"/>
        <end position="180"/>
    </location>
</feature>
<evidence type="ECO:0000256" key="1">
    <source>
        <dbReference type="ARBA" id="ARBA00006291"/>
    </source>
</evidence>